<dbReference type="AlphaFoldDB" id="A0A0D2PCJ9"/>
<feature type="non-terminal residue" evidence="2">
    <location>
        <position position="1"/>
    </location>
</feature>
<dbReference type="STRING" id="945553.A0A0D2PCJ9"/>
<protein>
    <submittedName>
        <fullName evidence="2">Uncharacterized protein</fullName>
    </submittedName>
</protein>
<evidence type="ECO:0000313" key="3">
    <source>
        <dbReference type="Proteomes" id="UP000054270"/>
    </source>
</evidence>
<evidence type="ECO:0000313" key="2">
    <source>
        <dbReference type="EMBL" id="KJA18015.1"/>
    </source>
</evidence>
<dbReference type="OrthoDB" id="3190308at2759"/>
<dbReference type="EMBL" id="KN817595">
    <property type="protein sequence ID" value="KJA18015.1"/>
    <property type="molecule type" value="Genomic_DNA"/>
</dbReference>
<dbReference type="Proteomes" id="UP000054270">
    <property type="component" value="Unassembled WGS sequence"/>
</dbReference>
<feature type="compositionally biased region" description="Basic and acidic residues" evidence="1">
    <location>
        <begin position="1"/>
        <end position="12"/>
    </location>
</feature>
<feature type="region of interest" description="Disordered" evidence="1">
    <location>
        <begin position="247"/>
        <end position="270"/>
    </location>
</feature>
<gene>
    <name evidence="2" type="ORF">HYPSUDRAFT_145626</name>
</gene>
<keyword evidence="3" id="KW-1185">Reference proteome</keyword>
<sequence>ITARDPLPDRTGRNVHPAPKKPTRRSTQEVETERKAKLKAIEDQIQAMQEAKRRLAEVNTLEDIHNNAMDEGNPQCLSVAIRKRGHQDAEIVDSDGEEAFDFREVDAMSTSESESESEGTENKKKGKAVKGAVRKEIQDMVERQHAEGDGRREKKKPRTTTLNDLPILNTSPRKYDNSGLRKAPKTKTQEIHDPFESGGLDDDDIVSVRPNFPPNLKAPGRPTRTYAFYGKPETSGIKRDHSQKNAVGFSSIINDERKSTTRQPKNTDRSVAAAVPVPSATGISNNNEAIINQILNDTRWRRVFLPTLAHAFYISREPFVDWLRGSPTFLVTVQHIFDLSFPNVYLALSQNNKITIRACSQMKSRKSSIGSNALEIVHKFFRKKPFAGNPEKIREYVLWALRPGGPAYYSEPTPQDCKAKPNQSGYIAPSGFLQSEFVLAMAKGYLPSAKNSVFNPALGKKHPPKGLYALILVVIERALCAYKNGAYIAPDKFDHDHSWKPLRDFFPAIDRVKEERWATLLGNQSGGSDTDLDDDARVDESMISAYRAEMMLVGSSPVKG</sequence>
<reference evidence="3" key="1">
    <citation type="submission" date="2014-04" db="EMBL/GenBank/DDBJ databases">
        <title>Evolutionary Origins and Diversification of the Mycorrhizal Mutualists.</title>
        <authorList>
            <consortium name="DOE Joint Genome Institute"/>
            <consortium name="Mycorrhizal Genomics Consortium"/>
            <person name="Kohler A."/>
            <person name="Kuo A."/>
            <person name="Nagy L.G."/>
            <person name="Floudas D."/>
            <person name="Copeland A."/>
            <person name="Barry K.W."/>
            <person name="Cichocki N."/>
            <person name="Veneault-Fourrey C."/>
            <person name="LaButti K."/>
            <person name="Lindquist E.A."/>
            <person name="Lipzen A."/>
            <person name="Lundell T."/>
            <person name="Morin E."/>
            <person name="Murat C."/>
            <person name="Riley R."/>
            <person name="Ohm R."/>
            <person name="Sun H."/>
            <person name="Tunlid A."/>
            <person name="Henrissat B."/>
            <person name="Grigoriev I.V."/>
            <person name="Hibbett D.S."/>
            <person name="Martin F."/>
        </authorList>
    </citation>
    <scope>NUCLEOTIDE SEQUENCE [LARGE SCALE GENOMIC DNA]</scope>
    <source>
        <strain evidence="3">FD-334 SS-4</strain>
    </source>
</reference>
<feature type="compositionally biased region" description="Basic and acidic residues" evidence="1">
    <location>
        <begin position="26"/>
        <end position="35"/>
    </location>
</feature>
<feature type="region of interest" description="Disordered" evidence="1">
    <location>
        <begin position="105"/>
        <end position="224"/>
    </location>
</feature>
<feature type="region of interest" description="Disordered" evidence="1">
    <location>
        <begin position="1"/>
        <end position="35"/>
    </location>
</feature>
<dbReference type="OMA" id="KITIRAC"/>
<evidence type="ECO:0000256" key="1">
    <source>
        <dbReference type="SAM" id="MobiDB-lite"/>
    </source>
</evidence>
<organism evidence="2 3">
    <name type="scientific">Hypholoma sublateritium (strain FD-334 SS-4)</name>
    <dbReference type="NCBI Taxonomy" id="945553"/>
    <lineage>
        <taxon>Eukaryota</taxon>
        <taxon>Fungi</taxon>
        <taxon>Dikarya</taxon>
        <taxon>Basidiomycota</taxon>
        <taxon>Agaricomycotina</taxon>
        <taxon>Agaricomycetes</taxon>
        <taxon>Agaricomycetidae</taxon>
        <taxon>Agaricales</taxon>
        <taxon>Agaricineae</taxon>
        <taxon>Strophariaceae</taxon>
        <taxon>Hypholoma</taxon>
    </lineage>
</organism>
<feature type="compositionally biased region" description="Polar residues" evidence="1">
    <location>
        <begin position="159"/>
        <end position="172"/>
    </location>
</feature>
<name>A0A0D2PCJ9_HYPSF</name>
<accession>A0A0D2PCJ9</accession>
<proteinExistence type="predicted"/>
<feature type="compositionally biased region" description="Basic and acidic residues" evidence="1">
    <location>
        <begin position="133"/>
        <end position="152"/>
    </location>
</feature>